<dbReference type="PANTHER" id="PTHR35518">
    <property type="entry name" value="MAINTENANCE OF TELOMOERE CAPPING"/>
    <property type="match status" value="1"/>
</dbReference>
<evidence type="ECO:0000256" key="5">
    <source>
        <dbReference type="ARBA" id="ARBA00023136"/>
    </source>
</evidence>
<keyword evidence="3 11" id="KW-0732">Signal</keyword>
<dbReference type="EMBL" id="OX365926">
    <property type="protein sequence ID" value="CAI4052020.1"/>
    <property type="molecule type" value="Genomic_DNA"/>
</dbReference>
<keyword evidence="6" id="KW-0325">Glycoprotein</keyword>
<name>A0AA35NMK8_SACUV</name>
<dbReference type="InterPro" id="IPR057530">
    <property type="entry name" value="TIM-barrel_MTC6"/>
</dbReference>
<protein>
    <recommendedName>
        <fullName evidence="9">Maintenance of telomere capping protein 6</fullName>
    </recommendedName>
</protein>
<dbReference type="InterPro" id="IPR051008">
    <property type="entry name" value="Telomere_Capping_Maintenance"/>
</dbReference>
<evidence type="ECO:0000256" key="7">
    <source>
        <dbReference type="ARBA" id="ARBA00037703"/>
    </source>
</evidence>
<feature type="chain" id="PRO_5041217096" description="Maintenance of telomere capping protein 6" evidence="11">
    <location>
        <begin position="21"/>
        <end position="528"/>
    </location>
</feature>
<comment type="similarity">
    <text evidence="8">Belongs to the MTC6 family.</text>
</comment>
<evidence type="ECO:0000256" key="8">
    <source>
        <dbReference type="ARBA" id="ARBA00038159"/>
    </source>
</evidence>
<evidence type="ECO:0000313" key="14">
    <source>
        <dbReference type="Proteomes" id="UP001162090"/>
    </source>
</evidence>
<evidence type="ECO:0000256" key="9">
    <source>
        <dbReference type="ARBA" id="ARBA00039865"/>
    </source>
</evidence>
<comment type="function">
    <text evidence="7">May be involved in telomere capping.</text>
</comment>
<feature type="signal peptide" evidence="11">
    <location>
        <begin position="1"/>
        <end position="20"/>
    </location>
</feature>
<evidence type="ECO:0000256" key="1">
    <source>
        <dbReference type="ARBA" id="ARBA00004479"/>
    </source>
</evidence>
<proteinExistence type="inferred from homology"/>
<evidence type="ECO:0000256" key="2">
    <source>
        <dbReference type="ARBA" id="ARBA00022692"/>
    </source>
</evidence>
<keyword evidence="4 10" id="KW-1133">Transmembrane helix</keyword>
<reference evidence="13" key="1">
    <citation type="submission" date="2022-10" db="EMBL/GenBank/DDBJ databases">
        <authorList>
            <person name="Byrne P K."/>
        </authorList>
    </citation>
    <scope>NUCLEOTIDE SEQUENCE</scope>
    <source>
        <strain evidence="13">CBS7001</strain>
    </source>
</reference>
<evidence type="ECO:0000256" key="4">
    <source>
        <dbReference type="ARBA" id="ARBA00022989"/>
    </source>
</evidence>
<dbReference type="GO" id="GO:0016020">
    <property type="term" value="C:membrane"/>
    <property type="evidence" value="ECO:0007669"/>
    <property type="project" value="UniProtKB-SubCell"/>
</dbReference>
<evidence type="ECO:0000256" key="10">
    <source>
        <dbReference type="SAM" id="Phobius"/>
    </source>
</evidence>
<feature type="domain" description="MTC6 partial TIM-barrel" evidence="12">
    <location>
        <begin position="44"/>
        <end position="327"/>
    </location>
</feature>
<dbReference type="Pfam" id="PF25506">
    <property type="entry name" value="TIM-barrel_MTC6"/>
    <property type="match status" value="1"/>
</dbReference>
<evidence type="ECO:0000256" key="3">
    <source>
        <dbReference type="ARBA" id="ARBA00022729"/>
    </source>
</evidence>
<dbReference type="AlphaFoldDB" id="A0AA35NMK8"/>
<evidence type="ECO:0000259" key="12">
    <source>
        <dbReference type="Pfam" id="PF25506"/>
    </source>
</evidence>
<evidence type="ECO:0000256" key="11">
    <source>
        <dbReference type="SAM" id="SignalP"/>
    </source>
</evidence>
<dbReference type="Proteomes" id="UP001162090">
    <property type="component" value="Chromosome 15"/>
</dbReference>
<evidence type="ECO:0000313" key="13">
    <source>
        <dbReference type="EMBL" id="CAI4052020.1"/>
    </source>
</evidence>
<accession>A0AA35NMK8</accession>
<evidence type="ECO:0000256" key="6">
    <source>
        <dbReference type="ARBA" id="ARBA00023180"/>
    </source>
</evidence>
<organism evidence="13 14">
    <name type="scientific">Saccharomyces uvarum</name>
    <name type="common">Yeast</name>
    <name type="synonym">Saccharomyces bayanus var. uvarum</name>
    <dbReference type="NCBI Taxonomy" id="230603"/>
    <lineage>
        <taxon>Eukaryota</taxon>
        <taxon>Fungi</taxon>
        <taxon>Dikarya</taxon>
        <taxon>Ascomycota</taxon>
        <taxon>Saccharomycotina</taxon>
        <taxon>Saccharomycetes</taxon>
        <taxon>Saccharomycetales</taxon>
        <taxon>Saccharomycetaceae</taxon>
        <taxon>Saccharomyces</taxon>
    </lineage>
</organism>
<keyword evidence="2 10" id="KW-0812">Transmembrane</keyword>
<comment type="subcellular location">
    <subcellularLocation>
        <location evidence="1">Membrane</location>
        <topology evidence="1">Single-pass type I membrane protein</topology>
    </subcellularLocation>
</comment>
<keyword evidence="5 10" id="KW-0472">Membrane</keyword>
<feature type="transmembrane region" description="Helical" evidence="10">
    <location>
        <begin position="476"/>
        <end position="499"/>
    </location>
</feature>
<sequence length="528" mass="59645">MWILLYLFVIWSSLRTFVTASDSTATIENVTATTETISTSLWSTMSPQMTVAFRSQRDIMGNLTVDQLPYVGVNLRRVLLNNETNMVNGGNNTKVLTLIKSMLASETNVFVLDLKRHNNDLMVVDSTLLFSDVLTALQSFIASTQNNLYADMIVLLLNISTTGQDYTAEDYQIQTLNTTFLLDKNVGSLYIYRPTDLQNDRAKGNTWDVYGKSTTDGWPTLGSVLYEQKKRLIVGELTRVFNETTAPYIFSHDVFHYERGNSTLGCPSSVDGLTNLSSVQWRFLDSQFSAGDIKEYISCGLSPIISNPSYINNVTQLSEIIHEGSIWSWDYNQPSITQSTSKSVNSGSTLEAYNCVLLHYFANNGTATWRVDNCYNSDVGLCRYENSAFKWLVRTNKASYFDFDSYKGSKCPDQYSFNIPRTPLEQRSLISYLQNESFPDTEMWIDLNSISVSNCWVSGGPYASCPYQKVISTRNFVTMMVPASVCSFALLFIVVYLSVLRVPIYDNRKNWRRVINKISKSELEGVPS</sequence>
<gene>
    <name evidence="13" type="primary">SUVC15G3100</name>
    <name evidence="13" type="ORF">SUVC_15G3100</name>
</gene>
<dbReference type="PANTHER" id="PTHR35518:SF2">
    <property type="entry name" value="MAINTENANCE OF TELOMERE CAPPING PROTEIN 6"/>
    <property type="match status" value="1"/>
</dbReference>